<feature type="compositionally biased region" description="Pro residues" evidence="1">
    <location>
        <begin position="460"/>
        <end position="470"/>
    </location>
</feature>
<dbReference type="InterPro" id="IPR009351">
    <property type="entry name" value="AlkZ-like"/>
</dbReference>
<evidence type="ECO:0000313" key="3">
    <source>
        <dbReference type="Proteomes" id="UP000199012"/>
    </source>
</evidence>
<dbReference type="PANTHER" id="PTHR30528">
    <property type="entry name" value="CYTOPLASMIC PROTEIN"/>
    <property type="match status" value="1"/>
</dbReference>
<dbReference type="OrthoDB" id="9787207at2"/>
<feature type="region of interest" description="Disordered" evidence="1">
    <location>
        <begin position="444"/>
        <end position="470"/>
    </location>
</feature>
<dbReference type="EMBL" id="FOKA01000001">
    <property type="protein sequence ID" value="SFA69764.1"/>
    <property type="molecule type" value="Genomic_DNA"/>
</dbReference>
<keyword evidence="3" id="KW-1185">Reference proteome</keyword>
<name>A0A1I0V087_9CELL</name>
<evidence type="ECO:0000313" key="2">
    <source>
        <dbReference type="EMBL" id="SFA69764.1"/>
    </source>
</evidence>
<dbReference type="RefSeq" id="WP_090029751.1">
    <property type="nucleotide sequence ID" value="NZ_BONM01000005.1"/>
</dbReference>
<feature type="compositionally biased region" description="Low complexity" evidence="1">
    <location>
        <begin position="446"/>
        <end position="459"/>
    </location>
</feature>
<dbReference type="PANTHER" id="PTHR30528:SF0">
    <property type="entry name" value="CYTOPLASMIC PROTEIN"/>
    <property type="match status" value="1"/>
</dbReference>
<reference evidence="2 3" key="1">
    <citation type="submission" date="2016-10" db="EMBL/GenBank/DDBJ databases">
        <authorList>
            <person name="de Groot N.N."/>
        </authorList>
    </citation>
    <scope>NUCLEOTIDE SEQUENCE [LARGE SCALE GENOMIC DNA]</scope>
    <source>
        <strain evidence="2 3">CGMCC 4.6945</strain>
    </source>
</reference>
<proteinExistence type="predicted"/>
<protein>
    <recommendedName>
        <fullName evidence="4">Winged helix-turn-helix domain-containing protein</fullName>
    </recommendedName>
</protein>
<evidence type="ECO:0008006" key="4">
    <source>
        <dbReference type="Google" id="ProtNLM"/>
    </source>
</evidence>
<accession>A0A1I0V087</accession>
<organism evidence="2 3">
    <name type="scientific">Cellulomonas marina</name>
    <dbReference type="NCBI Taxonomy" id="988821"/>
    <lineage>
        <taxon>Bacteria</taxon>
        <taxon>Bacillati</taxon>
        <taxon>Actinomycetota</taxon>
        <taxon>Actinomycetes</taxon>
        <taxon>Micrococcales</taxon>
        <taxon>Cellulomonadaceae</taxon>
        <taxon>Cellulomonas</taxon>
    </lineage>
</organism>
<evidence type="ECO:0000256" key="1">
    <source>
        <dbReference type="SAM" id="MobiDB-lite"/>
    </source>
</evidence>
<dbReference type="Pfam" id="PF06224">
    <property type="entry name" value="AlkZ-like"/>
    <property type="match status" value="1"/>
</dbReference>
<sequence>MAAVPEQLTLSQARRATLRAHGLAGPRPARAVTGRAVDAVVDRLGVLQIDSVNVLARAHLVPLWSRLGAYDPALLDRAAGRAPRWLVEAWAHQASYVPVTTFPLLGWRRRAYRTQAWGSIRSVPLQLSAELADVRAVVAERGPLTAREVHDLLGAQPLAARTDWGWNWTAAKRVLEFLFFTGEVAAASRTASFERRYDLTERVLPPHVRDAPEPAEADAVRALVAVAARAQGVASLRCLADHFRLRQDQVRPAVADLVDAGELVPVRVEGWDTAVVRHRDATVPRRAAGATLLSPFDPVVFERRRVETLFGLRYRIEIYVPEPLRTWGYYVLPFLLGEHVVALVDLKADRGAGVLRVLAAHTAPVVGPAAADRRAPRPGPGEVAHALAAELVAVAGWLGLGEVEVGDRSSGEHRLVGDLAPVLATALVGRSAASPTMGAASAVHVPAGGRQDGDAAAPGAPAPGTPEPGE</sequence>
<gene>
    <name evidence="2" type="ORF">SAMN05421867_10164</name>
</gene>
<dbReference type="AlphaFoldDB" id="A0A1I0V087"/>
<dbReference type="STRING" id="988821.SAMN05421867_10164"/>
<dbReference type="Proteomes" id="UP000199012">
    <property type="component" value="Unassembled WGS sequence"/>
</dbReference>